<accession>A0A6J4S4P4</accession>
<proteinExistence type="predicted"/>
<feature type="non-terminal residue" evidence="1">
    <location>
        <position position="79"/>
    </location>
</feature>
<protein>
    <submittedName>
        <fullName evidence="1">Uncharacterized protein</fullName>
    </submittedName>
</protein>
<organism evidence="1">
    <name type="scientific">uncultured Sphingomonadaceae bacterium</name>
    <dbReference type="NCBI Taxonomy" id="169976"/>
    <lineage>
        <taxon>Bacteria</taxon>
        <taxon>Pseudomonadati</taxon>
        <taxon>Pseudomonadota</taxon>
        <taxon>Alphaproteobacteria</taxon>
        <taxon>Sphingomonadales</taxon>
        <taxon>Sphingomonadaceae</taxon>
        <taxon>environmental samples</taxon>
    </lineage>
</organism>
<dbReference type="AlphaFoldDB" id="A0A6J4S4P4"/>
<reference evidence="1" key="1">
    <citation type="submission" date="2020-02" db="EMBL/GenBank/DDBJ databases">
        <authorList>
            <person name="Meier V. D."/>
        </authorList>
    </citation>
    <scope>NUCLEOTIDE SEQUENCE</scope>
    <source>
        <strain evidence="1">AVDCRST_MAG91</strain>
    </source>
</reference>
<gene>
    <name evidence="1" type="ORF">AVDCRST_MAG91-103</name>
</gene>
<name>A0A6J4S4P4_9SPHN</name>
<evidence type="ECO:0000313" key="1">
    <source>
        <dbReference type="EMBL" id="CAA9482736.1"/>
    </source>
</evidence>
<sequence length="79" mass="8421">WISPAAMPECEDCGWSATWHLRASPAQAVTMSRQSSRSAASSLRSLNRILCSRSAISHLSASGGCCSGFRGRRGISTSY</sequence>
<dbReference type="EMBL" id="CADCVX010000027">
    <property type="protein sequence ID" value="CAA9482736.1"/>
    <property type="molecule type" value="Genomic_DNA"/>
</dbReference>
<feature type="non-terminal residue" evidence="1">
    <location>
        <position position="1"/>
    </location>
</feature>